<organism evidence="6 7">
    <name type="scientific">Pseudonocardia endophytica</name>
    <dbReference type="NCBI Taxonomy" id="401976"/>
    <lineage>
        <taxon>Bacteria</taxon>
        <taxon>Bacillati</taxon>
        <taxon>Actinomycetota</taxon>
        <taxon>Actinomycetes</taxon>
        <taxon>Pseudonocardiales</taxon>
        <taxon>Pseudonocardiaceae</taxon>
        <taxon>Pseudonocardia</taxon>
    </lineage>
</organism>
<reference evidence="6 7" key="1">
    <citation type="submission" date="2019-03" db="EMBL/GenBank/DDBJ databases">
        <title>Sequencing the genomes of 1000 actinobacteria strains.</title>
        <authorList>
            <person name="Klenk H.-P."/>
        </authorList>
    </citation>
    <scope>NUCLEOTIDE SEQUENCE [LARGE SCALE GENOMIC DNA]</scope>
    <source>
        <strain evidence="6 7">DSM 44969</strain>
    </source>
</reference>
<evidence type="ECO:0000256" key="2">
    <source>
        <dbReference type="ARBA" id="ARBA00011322"/>
    </source>
</evidence>
<evidence type="ECO:0000313" key="7">
    <source>
        <dbReference type="Proteomes" id="UP000295560"/>
    </source>
</evidence>
<name>A0A4R1HNU4_PSEEN</name>
<keyword evidence="7" id="KW-1185">Reference proteome</keyword>
<dbReference type="PANTHER" id="PTHR32114:SF2">
    <property type="entry name" value="ABC TRANSPORTER ABCH.3"/>
    <property type="match status" value="1"/>
</dbReference>
<feature type="coiled-coil region" evidence="4">
    <location>
        <begin position="379"/>
        <end position="409"/>
    </location>
</feature>
<evidence type="ECO:0000259" key="5">
    <source>
        <dbReference type="Pfam" id="PF13476"/>
    </source>
</evidence>
<evidence type="ECO:0000256" key="4">
    <source>
        <dbReference type="SAM" id="Coils"/>
    </source>
</evidence>
<comment type="caution">
    <text evidence="6">The sequence shown here is derived from an EMBL/GenBank/DDBJ whole genome shotgun (WGS) entry which is preliminary data.</text>
</comment>
<dbReference type="Pfam" id="PF13476">
    <property type="entry name" value="AAA_23"/>
    <property type="match status" value="1"/>
</dbReference>
<comment type="similarity">
    <text evidence="1">Belongs to the SMC family. SbcC subfamily.</text>
</comment>
<keyword evidence="4" id="KW-0175">Coiled coil</keyword>
<evidence type="ECO:0000256" key="3">
    <source>
        <dbReference type="ARBA" id="ARBA00013368"/>
    </source>
</evidence>
<accession>A0A4R1HNU4</accession>
<sequence>MLKAERGLYDLLVERLLADAAVDDDVAGLVLAAWSGEHDLDEALAGRNTEAADPHTALPAPERPEAYLAAVHVEGFRGIAEPATLPLRPGPGLTLVTGRNGSGKSSFAEAAELALTGDSARWSNRGSVWRDGWRNVHATGGTSVAVDLVTAGSTGTTRLERRWSADADLDDARWTLQKPKARRVDHDGGPWRADMVTYRPFLSYGELGALIDGKPSELHDAVFALLGLGPLTTAHDRIRSARKVRDSSARAVGATRRELRSDLEACDDERAAHAAELLKKTAPDLAAVADLASGSDLDTEATGRLRALVEITLPDADEVGAAAERLRDAQEEHDRIATTEARAADETAHLLRSAVEHHDGNGDGPCPVCGSGALDAEWHRRATERVTELEETASSLRAARRRLTDARDALRQLPVPLPAAVSGAPVDTGELVAAWSAWTDAEGAAAAIAAFGPAAAALESTRKAAEAELAHRDEVWAPLARRLAAWHDDALAVRGGQPVLDRLAVADTWLTATAGELRDQRLAPFAESSRHVWSALRQQSNVDLGPVRLDGRATRRRVALDVSVDGSDGGAALGIMSQGELHALGLSLFLPRATVEESPFRFVMIDDPVQAMDPAKVDGLATLLSEIARDRQVIVFSHDDRLADSVRRLQVPAVIWEVQRRERSAVEIHPSGDPVRRYLGDASALAGAGGVPADVRGELVATCCRSAIEAACHTRIRRTRLSRGETHAAVEAAITAAHTTHQLATLALFDDMSRGSELLRRITSSQGSRATDTFQTCKQGAHAGLTGDLRPFLRDVEKLALWLQG</sequence>
<gene>
    <name evidence="6" type="ORF">EV378_5351</name>
</gene>
<dbReference type="Gene3D" id="3.40.50.300">
    <property type="entry name" value="P-loop containing nucleotide triphosphate hydrolases"/>
    <property type="match status" value="2"/>
</dbReference>
<dbReference type="AlphaFoldDB" id="A0A4R1HNU4"/>
<dbReference type="PANTHER" id="PTHR32114">
    <property type="entry name" value="ABC TRANSPORTER ABCH.3"/>
    <property type="match status" value="1"/>
</dbReference>
<dbReference type="Proteomes" id="UP000295560">
    <property type="component" value="Unassembled WGS sequence"/>
</dbReference>
<dbReference type="InterPro" id="IPR038729">
    <property type="entry name" value="Rad50/SbcC_AAA"/>
</dbReference>
<comment type="subunit">
    <text evidence="2">Heterodimer of SbcC and SbcD.</text>
</comment>
<dbReference type="RefSeq" id="WP_165922498.1">
    <property type="nucleotide sequence ID" value="NZ_SMFZ01000002.1"/>
</dbReference>
<dbReference type="GO" id="GO:0006302">
    <property type="term" value="P:double-strand break repair"/>
    <property type="evidence" value="ECO:0007669"/>
    <property type="project" value="InterPro"/>
</dbReference>
<dbReference type="EMBL" id="SMFZ01000002">
    <property type="protein sequence ID" value="TCK21369.1"/>
    <property type="molecule type" value="Genomic_DNA"/>
</dbReference>
<proteinExistence type="inferred from homology"/>
<evidence type="ECO:0000256" key="1">
    <source>
        <dbReference type="ARBA" id="ARBA00006930"/>
    </source>
</evidence>
<evidence type="ECO:0000313" key="6">
    <source>
        <dbReference type="EMBL" id="TCK21369.1"/>
    </source>
</evidence>
<dbReference type="InterPro" id="IPR027417">
    <property type="entry name" value="P-loop_NTPase"/>
</dbReference>
<protein>
    <recommendedName>
        <fullName evidence="3">Nuclease SbcCD subunit C</fullName>
    </recommendedName>
</protein>
<dbReference type="SUPFAM" id="SSF52540">
    <property type="entry name" value="P-loop containing nucleoside triphosphate hydrolases"/>
    <property type="match status" value="1"/>
</dbReference>
<feature type="domain" description="Rad50/SbcC-type AAA" evidence="5">
    <location>
        <begin position="71"/>
        <end position="131"/>
    </location>
</feature>
<dbReference type="GO" id="GO:0016887">
    <property type="term" value="F:ATP hydrolysis activity"/>
    <property type="evidence" value="ECO:0007669"/>
    <property type="project" value="InterPro"/>
</dbReference>